<dbReference type="Gramene" id="TraesPARA_EIv1.0_1877010.2">
    <property type="protein sequence ID" value="TraesPARA_EIv1.0_1877010.2.CDS"/>
    <property type="gene ID" value="TraesPARA_EIv1.0_1877010"/>
</dbReference>
<dbReference type="PANTHER" id="PTHR33074:SF91">
    <property type="entry name" value="DUF1618 DOMAIN-CONTAINING PROTEIN"/>
    <property type="match status" value="1"/>
</dbReference>
<evidence type="ECO:0000313" key="3">
    <source>
        <dbReference type="Proteomes" id="UP000019116"/>
    </source>
</evidence>
<dbReference type="EnsemblPlants" id="TraesCS5D02G513200.1">
    <property type="protein sequence ID" value="TraesCS5D02G513200.1"/>
    <property type="gene ID" value="TraesCS5D02G513200"/>
</dbReference>
<dbReference type="AlphaFoldDB" id="A0A3B6N247"/>
<protein>
    <recommendedName>
        <fullName evidence="1">DUF1618 domain-containing protein</fullName>
    </recommendedName>
</protein>
<accession>A0A3B6N247</accession>
<dbReference type="Gramene" id="TraesLAC5D03G03173920.1">
    <property type="protein sequence ID" value="TraesLAC5D03G03173920.1"/>
    <property type="gene ID" value="TraesLAC5D03G03173920"/>
</dbReference>
<reference evidence="2" key="1">
    <citation type="submission" date="2018-08" db="EMBL/GenBank/DDBJ databases">
        <authorList>
            <person name="Rossello M."/>
        </authorList>
    </citation>
    <scope>NUCLEOTIDE SEQUENCE [LARGE SCALE GENOMIC DNA]</scope>
    <source>
        <strain evidence="2">cv. Chinese Spring</strain>
    </source>
</reference>
<dbReference type="PANTHER" id="PTHR33074">
    <property type="entry name" value="EXPRESSED PROTEIN-RELATED"/>
    <property type="match status" value="1"/>
</dbReference>
<reference evidence="2" key="2">
    <citation type="submission" date="2018-10" db="UniProtKB">
        <authorList>
            <consortium name="EnsemblPlants"/>
        </authorList>
    </citation>
    <scope>IDENTIFICATION</scope>
</reference>
<dbReference type="KEGG" id="taes:123123632"/>
<dbReference type="Pfam" id="PF07762">
    <property type="entry name" value="DUF1618"/>
    <property type="match status" value="1"/>
</dbReference>
<dbReference type="Proteomes" id="UP000019116">
    <property type="component" value="Chromosome 5D"/>
</dbReference>
<sequence length="491" mass="54316">MAAGNPRFPDFAILDAIAYISDLRDATAAWTLTTAGLTLQVSLVVAAPPRLSYFCVCCVGRDKTTFTDAPDVVCSVGDHALIRVGFTTGDSTEHFIYRARGPDGRPSLDLLPDFDDYTDAENLLLPLGFVSHRKHLVIAALSDGPTDLQYYLHTRSTEPHSRWSKKLLRVEFPRGAARKSAMNDPVKVIALGGGLLGWVNLMEGILICDVLDPGVTALRFVPMPKLLPSNNELYDNESRARAIRDVTFSRGYIRCVEFEELVERRATTGSVVPDPWDMDELQDSEPAIDPPQEEEEDVIVGWRLITWYRTLTWNCWRKGNTVHSDELGTVSLPQIGGGGACALKVPLKDLKTAAPTLRGDGDVVYLATELHEQGETAWIVAVDTKRKLVGELMPCSSEGLYLYDPTYIPYVLTEYLVEKSDKAQVGKRNACHAPAPNTNRSKKQRQQLLQAGLEGQPSVPQLLQPPSVVRWCQQLAVLRVDEEILNAFEGS</sequence>
<dbReference type="GeneID" id="123123632"/>
<feature type="domain" description="DUF1618" evidence="1">
    <location>
        <begin position="198"/>
        <end position="365"/>
    </location>
</feature>
<dbReference type="Gramene" id="TraesROB_scaffold_033348_01G000100.1">
    <property type="protein sequence ID" value="TraesROB_scaffold_033348_01G000100.1"/>
    <property type="gene ID" value="TraesROB_scaffold_033348_01G000100"/>
</dbReference>
<dbReference type="Gramene" id="TraesJAG5D03G03215030.2">
    <property type="protein sequence ID" value="TraesJAG5D03G03215030.2"/>
    <property type="gene ID" value="TraesJAG5D03G03215030"/>
</dbReference>
<dbReference type="InterPro" id="IPR011676">
    <property type="entry name" value="DUF1618"/>
</dbReference>
<dbReference type="Gramene" id="TraesMAC5D03G03216900.1">
    <property type="protein sequence ID" value="TraesMAC5D03G03216900.1"/>
    <property type="gene ID" value="TraesMAC5D03G03216900"/>
</dbReference>
<evidence type="ECO:0000259" key="1">
    <source>
        <dbReference type="Pfam" id="PF07762"/>
    </source>
</evidence>
<dbReference type="RefSeq" id="XP_044400106.1">
    <property type="nucleotide sequence ID" value="XM_044544171.1"/>
</dbReference>
<name>A0A3B6N247_WHEAT</name>
<proteinExistence type="predicted"/>
<dbReference type="Gramene" id="TraesWEE_scaffold_045624_01G000100.1">
    <property type="protein sequence ID" value="TraesWEE_scaffold_045624_01G000100.1"/>
    <property type="gene ID" value="TraesWEE_scaffold_045624_01G000100"/>
</dbReference>
<keyword evidence="3" id="KW-1185">Reference proteome</keyword>
<dbReference type="PaxDb" id="4565-Traes_5DL_294E38CD8.2"/>
<dbReference type="Gramene" id="TraesCS5D02G513200.1">
    <property type="protein sequence ID" value="TraesCS5D02G513200.1"/>
    <property type="gene ID" value="TraesCS5D02G513200"/>
</dbReference>
<dbReference type="OrthoDB" id="595579at2759"/>
<dbReference type="Gramene" id="TraesCLE_scaffold_121873_01G000100.1">
    <property type="protein sequence ID" value="TraesCLE_scaffold_121873_01G000100.1"/>
    <property type="gene ID" value="TraesCLE_scaffold_121873_01G000100"/>
</dbReference>
<organism evidence="2">
    <name type="scientific">Triticum aestivum</name>
    <name type="common">Wheat</name>
    <dbReference type="NCBI Taxonomy" id="4565"/>
    <lineage>
        <taxon>Eukaryota</taxon>
        <taxon>Viridiplantae</taxon>
        <taxon>Streptophyta</taxon>
        <taxon>Embryophyta</taxon>
        <taxon>Tracheophyta</taxon>
        <taxon>Spermatophyta</taxon>
        <taxon>Magnoliopsida</taxon>
        <taxon>Liliopsida</taxon>
        <taxon>Poales</taxon>
        <taxon>Poaceae</taxon>
        <taxon>BOP clade</taxon>
        <taxon>Pooideae</taxon>
        <taxon>Triticodae</taxon>
        <taxon>Triticeae</taxon>
        <taxon>Triticinae</taxon>
        <taxon>Triticum</taxon>
    </lineage>
</organism>
<dbReference type="Gramene" id="TraesNOR5D03G03248030.1">
    <property type="protein sequence ID" value="TraesNOR5D03G03248030.1"/>
    <property type="gene ID" value="TraesNOR5D03G03248030"/>
</dbReference>
<dbReference type="Gramene" id="TraesCAD_scaffold_050177_01G000100.1">
    <property type="protein sequence ID" value="TraesCAD_scaffold_050177_01G000100.1"/>
    <property type="gene ID" value="TraesCAD_scaffold_050177_01G000100"/>
</dbReference>
<evidence type="ECO:0000313" key="2">
    <source>
        <dbReference type="EnsemblPlants" id="TraesCS5D02G513200.1"/>
    </source>
</evidence>
<dbReference type="Gramene" id="TraesRN5D0101159000.1">
    <property type="protein sequence ID" value="TraesRN5D0101159000.1"/>
    <property type="gene ID" value="TraesRN5D0101159000"/>
</dbReference>
<gene>
    <name evidence="2" type="primary">LOC123123632</name>
</gene>
<dbReference type="Gramene" id="TraesCS5D03G1120300.1">
    <property type="protein sequence ID" value="TraesCS5D03G1120300.1.CDS"/>
    <property type="gene ID" value="TraesCS5D03G1120300"/>
</dbReference>